<gene>
    <name evidence="2" type="ORF">HPP92_004720</name>
    <name evidence="1" type="ORF">HPP92_005078</name>
</gene>
<evidence type="ECO:0000313" key="1">
    <source>
        <dbReference type="EMBL" id="KAG0491680.1"/>
    </source>
</evidence>
<sequence>MDDQSCWFQGPARFLRCGVMNWLARRADGRANAVETLTGCSLALLSGVFHEPGPGVPAGPARQGRSKQKSNISVCMRMVPRRGTRDHVIAACRDVLLVCMTEKCRSHGDQACRLQATVETEATWAGRQWWLSDWSPVTPERVVRRPSRKQGAAALEPAGCHRSCHIFRCLSVGIAMRPLQ</sequence>
<dbReference type="Proteomes" id="UP000639772">
    <property type="component" value="Unassembled WGS sequence"/>
</dbReference>
<keyword evidence="3" id="KW-1185">Reference proteome</keyword>
<dbReference type="Proteomes" id="UP000636800">
    <property type="component" value="Chromosome 2"/>
</dbReference>
<dbReference type="EMBL" id="JADCNL010000002">
    <property type="protein sequence ID" value="KAG0491680.1"/>
    <property type="molecule type" value="Genomic_DNA"/>
</dbReference>
<accession>A0A835VCA4</accession>
<dbReference type="EMBL" id="JADCNM010000002">
    <property type="protein sequence ID" value="KAG0493726.1"/>
    <property type="molecule type" value="Genomic_DNA"/>
</dbReference>
<proteinExistence type="predicted"/>
<name>A0A835VCA4_VANPL</name>
<comment type="caution">
    <text evidence="1">The sequence shown here is derived from an EMBL/GenBank/DDBJ whole genome shotgun (WGS) entry which is preliminary data.</text>
</comment>
<evidence type="ECO:0000313" key="4">
    <source>
        <dbReference type="Proteomes" id="UP000639772"/>
    </source>
</evidence>
<dbReference type="AlphaFoldDB" id="A0A835VCA4"/>
<protein>
    <submittedName>
        <fullName evidence="1">Uncharacterized protein</fullName>
    </submittedName>
</protein>
<organism evidence="1 3">
    <name type="scientific">Vanilla planifolia</name>
    <name type="common">Vanilla</name>
    <dbReference type="NCBI Taxonomy" id="51239"/>
    <lineage>
        <taxon>Eukaryota</taxon>
        <taxon>Viridiplantae</taxon>
        <taxon>Streptophyta</taxon>
        <taxon>Embryophyta</taxon>
        <taxon>Tracheophyta</taxon>
        <taxon>Spermatophyta</taxon>
        <taxon>Magnoliopsida</taxon>
        <taxon>Liliopsida</taxon>
        <taxon>Asparagales</taxon>
        <taxon>Orchidaceae</taxon>
        <taxon>Vanilloideae</taxon>
        <taxon>Vanilleae</taxon>
        <taxon>Vanilla</taxon>
    </lineage>
</organism>
<evidence type="ECO:0000313" key="2">
    <source>
        <dbReference type="EMBL" id="KAG0493726.1"/>
    </source>
</evidence>
<evidence type="ECO:0000313" key="3">
    <source>
        <dbReference type="Proteomes" id="UP000636800"/>
    </source>
</evidence>
<reference evidence="3 4" key="1">
    <citation type="journal article" date="2020" name="Nat. Food">
        <title>A phased Vanilla planifolia genome enables genetic improvement of flavour and production.</title>
        <authorList>
            <person name="Hasing T."/>
            <person name="Tang H."/>
            <person name="Brym M."/>
            <person name="Khazi F."/>
            <person name="Huang T."/>
            <person name="Chambers A.H."/>
        </authorList>
    </citation>
    <scope>NUCLEOTIDE SEQUENCE [LARGE SCALE GENOMIC DNA]</scope>
    <source>
        <tissue evidence="1">Leaf</tissue>
    </source>
</reference>